<evidence type="ECO:0000313" key="3">
    <source>
        <dbReference type="Proteomes" id="UP000634136"/>
    </source>
</evidence>
<feature type="compositionally biased region" description="Polar residues" evidence="1">
    <location>
        <begin position="12"/>
        <end position="21"/>
    </location>
</feature>
<name>A0A834T883_9FABA</name>
<proteinExistence type="predicted"/>
<evidence type="ECO:0000256" key="1">
    <source>
        <dbReference type="SAM" id="MobiDB-lite"/>
    </source>
</evidence>
<dbReference type="Proteomes" id="UP000634136">
    <property type="component" value="Unassembled WGS sequence"/>
</dbReference>
<accession>A0A834T883</accession>
<reference evidence="2" key="1">
    <citation type="submission" date="2020-09" db="EMBL/GenBank/DDBJ databases">
        <title>Genome-Enabled Discovery of Anthraquinone Biosynthesis in Senna tora.</title>
        <authorList>
            <person name="Kang S.-H."/>
            <person name="Pandey R.P."/>
            <person name="Lee C.-M."/>
            <person name="Sim J.-S."/>
            <person name="Jeong J.-T."/>
            <person name="Choi B.-S."/>
            <person name="Jung M."/>
            <person name="Ginzburg D."/>
            <person name="Zhao K."/>
            <person name="Won S.Y."/>
            <person name="Oh T.-J."/>
            <person name="Yu Y."/>
            <person name="Kim N.-H."/>
            <person name="Lee O.R."/>
            <person name="Lee T.-H."/>
            <person name="Bashyal P."/>
            <person name="Kim T.-S."/>
            <person name="Lee W.-H."/>
            <person name="Kawkins C."/>
            <person name="Kim C.-K."/>
            <person name="Kim J.S."/>
            <person name="Ahn B.O."/>
            <person name="Rhee S.Y."/>
            <person name="Sohng J.K."/>
        </authorList>
    </citation>
    <scope>NUCLEOTIDE SEQUENCE</scope>
    <source>
        <tissue evidence="2">Leaf</tissue>
    </source>
</reference>
<gene>
    <name evidence="2" type="ORF">G2W53_029835</name>
</gene>
<dbReference type="EMBL" id="JAAIUW010000009">
    <property type="protein sequence ID" value="KAF7815866.1"/>
    <property type="molecule type" value="Genomic_DNA"/>
</dbReference>
<evidence type="ECO:0000313" key="2">
    <source>
        <dbReference type="EMBL" id="KAF7815866.1"/>
    </source>
</evidence>
<feature type="region of interest" description="Disordered" evidence="1">
    <location>
        <begin position="1"/>
        <end position="21"/>
    </location>
</feature>
<dbReference type="AlphaFoldDB" id="A0A834T883"/>
<comment type="caution">
    <text evidence="2">The sequence shown here is derived from an EMBL/GenBank/DDBJ whole genome shotgun (WGS) entry which is preliminary data.</text>
</comment>
<organism evidence="2 3">
    <name type="scientific">Senna tora</name>
    <dbReference type="NCBI Taxonomy" id="362788"/>
    <lineage>
        <taxon>Eukaryota</taxon>
        <taxon>Viridiplantae</taxon>
        <taxon>Streptophyta</taxon>
        <taxon>Embryophyta</taxon>
        <taxon>Tracheophyta</taxon>
        <taxon>Spermatophyta</taxon>
        <taxon>Magnoliopsida</taxon>
        <taxon>eudicotyledons</taxon>
        <taxon>Gunneridae</taxon>
        <taxon>Pentapetalae</taxon>
        <taxon>rosids</taxon>
        <taxon>fabids</taxon>
        <taxon>Fabales</taxon>
        <taxon>Fabaceae</taxon>
        <taxon>Caesalpinioideae</taxon>
        <taxon>Cassia clade</taxon>
        <taxon>Senna</taxon>
    </lineage>
</organism>
<sequence length="21" mass="2435">MVLKLRDGSYDYTKSQTLSKT</sequence>
<protein>
    <submittedName>
        <fullName evidence="2">Uncharacterized protein</fullName>
    </submittedName>
</protein>
<keyword evidence="3" id="KW-1185">Reference proteome</keyword>